<keyword evidence="3" id="KW-1185">Reference proteome</keyword>
<dbReference type="AlphaFoldDB" id="B9Z2G5"/>
<sequence>MNTEQEGADHSEKAANEQWRQAKSIQHALNRLIAEALPASGLCHDVGPVINAVQQREGEGRSALAGSFPLIKRKKRKEVIVAWLNYQISLFGDGVPHRLVDGVEQPCQPVLHVAHWTCEFSFEYDSYVGFPAQGWQPWRNEAQRLLCWDDSDSPYGDEWTYSLRLAQMEGDEALQHCVIAPALALLEGRSATEALPDDLPGLVFYQDKALGDGERDLLVMDAPSALA</sequence>
<dbReference type="EMBL" id="ACIS01000004">
    <property type="protein sequence ID" value="EEG08768.1"/>
    <property type="molecule type" value="Genomic_DNA"/>
</dbReference>
<name>B9Z2G5_9NEIS</name>
<evidence type="ECO:0000313" key="2">
    <source>
        <dbReference type="EMBL" id="EEG08768.1"/>
    </source>
</evidence>
<gene>
    <name evidence="2" type="ORF">FuraDRAFT_1528</name>
</gene>
<comment type="caution">
    <text evidence="2">The sequence shown here is derived from an EMBL/GenBank/DDBJ whole genome shotgun (WGS) entry which is preliminary data.</text>
</comment>
<dbReference type="Proteomes" id="UP000003165">
    <property type="component" value="Unassembled WGS sequence"/>
</dbReference>
<evidence type="ECO:0000256" key="1">
    <source>
        <dbReference type="SAM" id="MobiDB-lite"/>
    </source>
</evidence>
<dbReference type="RefSeq" id="WP_008953548.1">
    <property type="nucleotide sequence ID" value="NZ_ACIS01000004.1"/>
</dbReference>
<dbReference type="eggNOG" id="ENOG5032XN2">
    <property type="taxonomic scope" value="Bacteria"/>
</dbReference>
<proteinExistence type="predicted"/>
<evidence type="ECO:0000313" key="3">
    <source>
        <dbReference type="Proteomes" id="UP000003165"/>
    </source>
</evidence>
<protein>
    <submittedName>
        <fullName evidence="2">Uncharacterized protein</fullName>
    </submittedName>
</protein>
<reference evidence="2 3" key="1">
    <citation type="submission" date="2009-02" db="EMBL/GenBank/DDBJ databases">
        <title>Sequencing of the draft genome and assembly of Lutiella nitroferrum 2002.</title>
        <authorList>
            <consortium name="US DOE Joint Genome Institute (JGI-PGF)"/>
            <person name="Lucas S."/>
            <person name="Copeland A."/>
            <person name="Lapidus A."/>
            <person name="Glavina del Rio T."/>
            <person name="Tice H."/>
            <person name="Bruce D."/>
            <person name="Goodwin L."/>
            <person name="Pitluck S."/>
            <person name="Larimer F."/>
            <person name="Land M.L."/>
            <person name="Hauser L."/>
            <person name="Coates J.D."/>
        </authorList>
    </citation>
    <scope>NUCLEOTIDE SEQUENCE [LARGE SCALE GENOMIC DNA]</scope>
    <source>
        <strain evidence="2 3">2002</strain>
    </source>
</reference>
<accession>B9Z2G5</accession>
<organism evidence="2 3">
    <name type="scientific">Pseudogulbenkiania ferrooxidans 2002</name>
    <dbReference type="NCBI Taxonomy" id="279714"/>
    <lineage>
        <taxon>Bacteria</taxon>
        <taxon>Pseudomonadati</taxon>
        <taxon>Pseudomonadota</taxon>
        <taxon>Betaproteobacteria</taxon>
        <taxon>Neisseriales</taxon>
        <taxon>Chromobacteriaceae</taxon>
        <taxon>Pseudogulbenkiania</taxon>
    </lineage>
</organism>
<feature type="region of interest" description="Disordered" evidence="1">
    <location>
        <begin position="1"/>
        <end position="20"/>
    </location>
</feature>